<dbReference type="InterPro" id="IPR050797">
    <property type="entry name" value="Carb_Metab_Trans_Reg"/>
</dbReference>
<evidence type="ECO:0000256" key="4">
    <source>
        <dbReference type="ARBA" id="ARBA00023242"/>
    </source>
</evidence>
<accession>A0A060TAZ7</accession>
<dbReference type="PhylomeDB" id="A0A060TAZ7"/>
<dbReference type="CDD" id="cd00067">
    <property type="entry name" value="GAL4"/>
    <property type="match status" value="1"/>
</dbReference>
<sequence length="452" mass="50691">MNGEKRRYSACEACRRRKVKCNGGQPCKPCDNLQLPCVYSTWSVGRSRRGIRRGKVIHEYANSSPMAGAAQTRFSEDLLYSLIPYFRSGRYPVCPVLTEEETRTAVADAVNGGKDGALGYAVAAVSLEYMNSQTGPGSGPDKETIESLVRLSIASKGPIVPDFEMSLKAVVTSSFISDALVTVGKLGASWMHLNESIGMLNLLRIGEAETLDTLDPCERARQLRLYWMLFVHERFLVLHMRRTRVLLRPLREYPQQVEDIPPEVHRGFLHIIKLFEHVDQKFVNAVVGADEVDDVDPEWIEAKANALETFSSDLPPGLSEAHQADQIISAQWMVIVLWQVAMSRFWLSSTTATSGIMALTYPIAVTRKLQRLITDIDTEAIQAQGYGINQKLYELTIAIAEVIPLIPPDRLKLEVDKVDSFVWIARYLLTQSTVLDNQKLILEEKLERIIAL</sequence>
<dbReference type="GO" id="GO:0008270">
    <property type="term" value="F:zinc ion binding"/>
    <property type="evidence" value="ECO:0007669"/>
    <property type="project" value="InterPro"/>
</dbReference>
<dbReference type="InterPro" id="IPR036864">
    <property type="entry name" value="Zn2-C6_fun-type_DNA-bd_sf"/>
</dbReference>
<reference evidence="6" key="1">
    <citation type="submission" date="2014-02" db="EMBL/GenBank/DDBJ databases">
        <authorList>
            <person name="Genoscope - CEA"/>
        </authorList>
    </citation>
    <scope>NUCLEOTIDE SEQUENCE</scope>
    <source>
        <strain evidence="6">LS3</strain>
    </source>
</reference>
<dbReference type="CDD" id="cd12148">
    <property type="entry name" value="fungal_TF_MHR"/>
    <property type="match status" value="1"/>
</dbReference>
<dbReference type="Pfam" id="PF00172">
    <property type="entry name" value="Zn_clus"/>
    <property type="match status" value="1"/>
</dbReference>
<reference evidence="6" key="2">
    <citation type="submission" date="2014-06" db="EMBL/GenBank/DDBJ databases">
        <title>The complete genome of Blastobotrys (Arxula) adeninivorans LS3 - a yeast of biotechnological interest.</title>
        <authorList>
            <person name="Kunze G."/>
            <person name="Gaillardin C."/>
            <person name="Czernicka M."/>
            <person name="Durrens P."/>
            <person name="Martin T."/>
            <person name="Boer E."/>
            <person name="Gabaldon T."/>
            <person name="Cruz J."/>
            <person name="Talla E."/>
            <person name="Marck C."/>
            <person name="Goffeau A."/>
            <person name="Barbe V."/>
            <person name="Baret P."/>
            <person name="Baronian K."/>
            <person name="Beier S."/>
            <person name="Bleykasten C."/>
            <person name="Bode R."/>
            <person name="Casaregola S."/>
            <person name="Despons L."/>
            <person name="Fairhead C."/>
            <person name="Giersberg M."/>
            <person name="Gierski P."/>
            <person name="Hahnel U."/>
            <person name="Hartmann A."/>
            <person name="Jankowska D."/>
            <person name="Jubin C."/>
            <person name="Jung P."/>
            <person name="Lafontaine I."/>
            <person name="Leh-Louis V."/>
            <person name="Lemaire M."/>
            <person name="Marcet-Houben M."/>
            <person name="Mascher M."/>
            <person name="Morel G."/>
            <person name="Richard G.-F."/>
            <person name="Riechen J."/>
            <person name="Sacerdot C."/>
            <person name="Sarkar A."/>
            <person name="Savel G."/>
            <person name="Schacherer J."/>
            <person name="Sherman D."/>
            <person name="Straub M.-L."/>
            <person name="Stein N."/>
            <person name="Thierry A."/>
            <person name="Trautwein-Schult A."/>
            <person name="Westhof E."/>
            <person name="Worch S."/>
            <person name="Dujon B."/>
            <person name="Souciet J.-L."/>
            <person name="Wincker P."/>
            <person name="Scholz U."/>
            <person name="Neuveglise N."/>
        </authorList>
    </citation>
    <scope>NUCLEOTIDE SEQUENCE</scope>
    <source>
        <strain evidence="6">LS3</strain>
    </source>
</reference>
<dbReference type="SMART" id="SM00066">
    <property type="entry name" value="GAL4"/>
    <property type="match status" value="1"/>
</dbReference>
<keyword evidence="4" id="KW-0539">Nucleus</keyword>
<protein>
    <submittedName>
        <fullName evidence="6">ARAD1D30492p</fullName>
    </submittedName>
</protein>
<dbReference type="GO" id="GO:0003677">
    <property type="term" value="F:DNA binding"/>
    <property type="evidence" value="ECO:0007669"/>
    <property type="project" value="UniProtKB-KW"/>
</dbReference>
<dbReference type="Gene3D" id="4.10.240.10">
    <property type="entry name" value="Zn(2)-C6 fungal-type DNA-binding domain"/>
    <property type="match status" value="1"/>
</dbReference>
<gene>
    <name evidence="6" type="ORF">GNLVRS02_ARAD1D30492g</name>
</gene>
<keyword evidence="3" id="KW-0804">Transcription</keyword>
<proteinExistence type="predicted"/>
<name>A0A060TAZ7_BLAAD</name>
<dbReference type="PROSITE" id="PS50048">
    <property type="entry name" value="ZN2_CY6_FUNGAL_2"/>
    <property type="match status" value="1"/>
</dbReference>
<evidence type="ECO:0000256" key="1">
    <source>
        <dbReference type="ARBA" id="ARBA00022833"/>
    </source>
</evidence>
<dbReference type="PANTHER" id="PTHR31668">
    <property type="entry name" value="GLUCOSE TRANSPORT TRANSCRIPTION REGULATOR RGT1-RELATED-RELATED"/>
    <property type="match status" value="1"/>
</dbReference>
<dbReference type="GO" id="GO:0005634">
    <property type="term" value="C:nucleus"/>
    <property type="evidence" value="ECO:0007669"/>
    <property type="project" value="UniProtKB-SubCell"/>
</dbReference>
<evidence type="ECO:0000256" key="2">
    <source>
        <dbReference type="ARBA" id="ARBA00023015"/>
    </source>
</evidence>
<dbReference type="PANTHER" id="PTHR31668:SF24">
    <property type="entry name" value="TRANSCRIPTION FACTOR, PUTATIVE-RELATED"/>
    <property type="match status" value="1"/>
</dbReference>
<keyword evidence="2" id="KW-0805">Transcription regulation</keyword>
<dbReference type="EMBL" id="HG937694">
    <property type="protein sequence ID" value="CDP38250.1"/>
    <property type="molecule type" value="Genomic_DNA"/>
</dbReference>
<evidence type="ECO:0000313" key="6">
    <source>
        <dbReference type="EMBL" id="CDP38250.1"/>
    </source>
</evidence>
<feature type="domain" description="Zn(2)-C6 fungal-type" evidence="5">
    <location>
        <begin position="10"/>
        <end position="39"/>
    </location>
</feature>
<dbReference type="GO" id="GO:0000981">
    <property type="term" value="F:DNA-binding transcription factor activity, RNA polymerase II-specific"/>
    <property type="evidence" value="ECO:0007669"/>
    <property type="project" value="InterPro"/>
</dbReference>
<dbReference type="PROSITE" id="PS00463">
    <property type="entry name" value="ZN2_CY6_FUNGAL_1"/>
    <property type="match status" value="1"/>
</dbReference>
<evidence type="ECO:0000259" key="5">
    <source>
        <dbReference type="PROSITE" id="PS50048"/>
    </source>
</evidence>
<evidence type="ECO:0000256" key="3">
    <source>
        <dbReference type="ARBA" id="ARBA00023163"/>
    </source>
</evidence>
<dbReference type="AlphaFoldDB" id="A0A060TAZ7"/>
<dbReference type="InterPro" id="IPR001138">
    <property type="entry name" value="Zn2Cys6_DnaBD"/>
</dbReference>
<dbReference type="SUPFAM" id="SSF57701">
    <property type="entry name" value="Zn2/Cys6 DNA-binding domain"/>
    <property type="match status" value="1"/>
</dbReference>
<organism evidence="6">
    <name type="scientific">Blastobotrys adeninivorans</name>
    <name type="common">Yeast</name>
    <name type="synonym">Arxula adeninivorans</name>
    <dbReference type="NCBI Taxonomy" id="409370"/>
    <lineage>
        <taxon>Eukaryota</taxon>
        <taxon>Fungi</taxon>
        <taxon>Dikarya</taxon>
        <taxon>Ascomycota</taxon>
        <taxon>Saccharomycotina</taxon>
        <taxon>Dipodascomycetes</taxon>
        <taxon>Dipodascales</taxon>
        <taxon>Trichomonascaceae</taxon>
        <taxon>Blastobotrys</taxon>
    </lineage>
</organism>
<keyword evidence="1" id="KW-0862">Zinc</keyword>